<accession>A0ABN7UL99</accession>
<organism evidence="1 2">
    <name type="scientific">Gigaspora margarita</name>
    <dbReference type="NCBI Taxonomy" id="4874"/>
    <lineage>
        <taxon>Eukaryota</taxon>
        <taxon>Fungi</taxon>
        <taxon>Fungi incertae sedis</taxon>
        <taxon>Mucoromycota</taxon>
        <taxon>Glomeromycotina</taxon>
        <taxon>Glomeromycetes</taxon>
        <taxon>Diversisporales</taxon>
        <taxon>Gigasporaceae</taxon>
        <taxon>Gigaspora</taxon>
    </lineage>
</organism>
<comment type="caution">
    <text evidence="1">The sequence shown here is derived from an EMBL/GenBank/DDBJ whole genome shotgun (WGS) entry which is preliminary data.</text>
</comment>
<dbReference type="EMBL" id="CAJVQB010004026">
    <property type="protein sequence ID" value="CAG8624702.1"/>
    <property type="molecule type" value="Genomic_DNA"/>
</dbReference>
<sequence>MHDSENDGHVINRKLWDSAIQQIYQEYPLPDLPDNWLSKCNEMAENFDPSLEGREPDFAVYTFANQEKENLLIVKVKSSKRASSNKEKLNDLGNRLKDCIEELIDDGIDDNVPVCGILVKARLKCTLYIMDLQYIEWCN</sequence>
<reference evidence="1 2" key="1">
    <citation type="submission" date="2021-06" db="EMBL/GenBank/DDBJ databases">
        <authorList>
            <person name="Kallberg Y."/>
            <person name="Tangrot J."/>
            <person name="Rosling A."/>
        </authorList>
    </citation>
    <scope>NUCLEOTIDE SEQUENCE [LARGE SCALE GENOMIC DNA]</scope>
    <source>
        <strain evidence="1 2">120-4 pot B 10/14</strain>
    </source>
</reference>
<evidence type="ECO:0000313" key="2">
    <source>
        <dbReference type="Proteomes" id="UP000789901"/>
    </source>
</evidence>
<dbReference type="Proteomes" id="UP000789901">
    <property type="component" value="Unassembled WGS sequence"/>
</dbReference>
<name>A0ABN7UL99_GIGMA</name>
<gene>
    <name evidence="1" type="ORF">GMARGA_LOCUS8019</name>
</gene>
<keyword evidence="2" id="KW-1185">Reference proteome</keyword>
<proteinExistence type="predicted"/>
<evidence type="ECO:0000313" key="1">
    <source>
        <dbReference type="EMBL" id="CAG8624702.1"/>
    </source>
</evidence>
<protein>
    <submittedName>
        <fullName evidence="1">24895_t:CDS:1</fullName>
    </submittedName>
</protein>